<sequence length="107" mass="11076">MSGPRFPNMYIALDGEPASAGNGSRVARDAPGTDAIDAAHEAALRHGGLDEGAPGPRPHPRCGQGYCGACPRDPDGNKMPPVPRAALRSACTLPTRISPSPPERRSP</sequence>
<organism evidence="1">
    <name type="scientific">Variovorax paradoxus</name>
    <dbReference type="NCBI Taxonomy" id="34073"/>
    <lineage>
        <taxon>Bacteria</taxon>
        <taxon>Pseudomonadati</taxon>
        <taxon>Pseudomonadota</taxon>
        <taxon>Betaproteobacteria</taxon>
        <taxon>Burkholderiales</taxon>
        <taxon>Comamonadaceae</taxon>
        <taxon>Variovorax</taxon>
    </lineage>
</organism>
<dbReference type="SUPFAM" id="SSF54593">
    <property type="entry name" value="Glyoxalase/Bleomycin resistance protein/Dihydroxybiphenyl dioxygenase"/>
    <property type="match status" value="1"/>
</dbReference>
<gene>
    <name evidence="1" type="ORF">VVAX_01268</name>
</gene>
<dbReference type="EMBL" id="LR743507">
    <property type="protein sequence ID" value="CAA2101475.1"/>
    <property type="molecule type" value="Genomic_DNA"/>
</dbReference>
<evidence type="ECO:0000313" key="1">
    <source>
        <dbReference type="EMBL" id="CAA2101475.1"/>
    </source>
</evidence>
<dbReference type="AlphaFoldDB" id="A0A679IYX5"/>
<accession>A0A679IYX5</accession>
<dbReference type="InterPro" id="IPR006058">
    <property type="entry name" value="2Fe2S_fd_BS"/>
</dbReference>
<proteinExistence type="predicted"/>
<dbReference type="InterPro" id="IPR029068">
    <property type="entry name" value="Glyas_Bleomycin-R_OHBP_Dase"/>
</dbReference>
<dbReference type="GO" id="GO:0051537">
    <property type="term" value="F:2 iron, 2 sulfur cluster binding"/>
    <property type="evidence" value="ECO:0007669"/>
    <property type="project" value="InterPro"/>
</dbReference>
<name>A0A679IYX5_VARPD</name>
<dbReference type="Gene3D" id="3.10.180.10">
    <property type="entry name" value="2,3-Dihydroxybiphenyl 1,2-Dioxygenase, domain 1"/>
    <property type="match status" value="1"/>
</dbReference>
<reference evidence="1" key="1">
    <citation type="submission" date="2019-12" db="EMBL/GenBank/DDBJ databases">
        <authorList>
            <person name="Cremers G."/>
        </authorList>
    </citation>
    <scope>NUCLEOTIDE SEQUENCE</scope>
    <source>
        <strain evidence="1">Vvax</strain>
    </source>
</reference>
<protein>
    <submittedName>
        <fullName evidence="1">Uncharacterized protein</fullName>
    </submittedName>
</protein>
<dbReference type="PROSITE" id="PS00197">
    <property type="entry name" value="2FE2S_FER_1"/>
    <property type="match status" value="1"/>
</dbReference>